<dbReference type="GO" id="GO:0003824">
    <property type="term" value="F:catalytic activity"/>
    <property type="evidence" value="ECO:0007669"/>
    <property type="project" value="InterPro"/>
</dbReference>
<dbReference type="InterPro" id="IPR053137">
    <property type="entry name" value="NLR-like"/>
</dbReference>
<dbReference type="VEuPathDB" id="FungiDB:TRIVIDRAFT_155229"/>
<dbReference type="GO" id="GO:0009116">
    <property type="term" value="P:nucleoside metabolic process"/>
    <property type="evidence" value="ECO:0007669"/>
    <property type="project" value="InterPro"/>
</dbReference>
<reference evidence="2 3" key="1">
    <citation type="journal article" date="2011" name="Genome Biol.">
        <title>Comparative genome sequence analysis underscores mycoparasitism as the ancestral life style of Trichoderma.</title>
        <authorList>
            <person name="Kubicek C.P."/>
            <person name="Herrera-Estrella A."/>
            <person name="Seidl-Seiboth V."/>
            <person name="Martinez D.A."/>
            <person name="Druzhinina I.S."/>
            <person name="Thon M."/>
            <person name="Zeilinger S."/>
            <person name="Casas-Flores S."/>
            <person name="Horwitz B.A."/>
            <person name="Mukherjee P.K."/>
            <person name="Mukherjee M."/>
            <person name="Kredics L."/>
            <person name="Alcaraz L.D."/>
            <person name="Aerts A."/>
            <person name="Antal Z."/>
            <person name="Atanasova L."/>
            <person name="Cervantes-Badillo M.G."/>
            <person name="Challacombe J."/>
            <person name="Chertkov O."/>
            <person name="McCluskey K."/>
            <person name="Coulpier F."/>
            <person name="Deshpande N."/>
            <person name="von Doehren H."/>
            <person name="Ebbole D.J."/>
            <person name="Esquivel-Naranjo E.U."/>
            <person name="Fekete E."/>
            <person name="Flipphi M."/>
            <person name="Glaser F."/>
            <person name="Gomez-Rodriguez E.Y."/>
            <person name="Gruber S."/>
            <person name="Han C."/>
            <person name="Henrissat B."/>
            <person name="Hermosa R."/>
            <person name="Hernandez-Onate M."/>
            <person name="Karaffa L."/>
            <person name="Kosti I."/>
            <person name="Le Crom S."/>
            <person name="Lindquist E."/>
            <person name="Lucas S."/>
            <person name="Luebeck M."/>
            <person name="Luebeck P.S."/>
            <person name="Margeot A."/>
            <person name="Metz B."/>
            <person name="Misra M."/>
            <person name="Nevalainen H."/>
            <person name="Omann M."/>
            <person name="Packer N."/>
            <person name="Perrone G."/>
            <person name="Uresti-Rivera E.E."/>
            <person name="Salamov A."/>
            <person name="Schmoll M."/>
            <person name="Seiboth B."/>
            <person name="Shapiro H."/>
            <person name="Sukno S."/>
            <person name="Tamayo-Ramos J.A."/>
            <person name="Tisch D."/>
            <person name="Wiest A."/>
            <person name="Wilkinson H.H."/>
            <person name="Zhang M."/>
            <person name="Coutinho P.M."/>
            <person name="Kenerley C.M."/>
            <person name="Monte E."/>
            <person name="Baker S.E."/>
            <person name="Grigoriev I.V."/>
        </authorList>
    </citation>
    <scope>NUCLEOTIDE SEQUENCE [LARGE SCALE GENOMIC DNA]</scope>
    <source>
        <strain evidence="3">Gv29-8 / FGSC 10586</strain>
    </source>
</reference>
<dbReference type="HOGENOM" id="CLU_000288_34_22_1"/>
<dbReference type="RefSeq" id="XP_013954186.1">
    <property type="nucleotide sequence ID" value="XM_014098711.1"/>
</dbReference>
<dbReference type="InterPro" id="IPR035994">
    <property type="entry name" value="Nucleoside_phosphorylase_sf"/>
</dbReference>
<evidence type="ECO:0000313" key="2">
    <source>
        <dbReference type="EMBL" id="EHK19987.1"/>
    </source>
</evidence>
<dbReference type="OMA" id="ANCDRSK"/>
<protein>
    <recommendedName>
        <fullName evidence="1">Nucleoside phosphorylase domain-containing protein</fullName>
    </recommendedName>
</protein>
<dbReference type="InterPro" id="IPR000845">
    <property type="entry name" value="Nucleoside_phosphorylase_d"/>
</dbReference>
<organism evidence="2 3">
    <name type="scientific">Hypocrea virens (strain Gv29-8 / FGSC 10586)</name>
    <name type="common">Gliocladium virens</name>
    <name type="synonym">Trichoderma virens</name>
    <dbReference type="NCBI Taxonomy" id="413071"/>
    <lineage>
        <taxon>Eukaryota</taxon>
        <taxon>Fungi</taxon>
        <taxon>Dikarya</taxon>
        <taxon>Ascomycota</taxon>
        <taxon>Pezizomycotina</taxon>
        <taxon>Sordariomycetes</taxon>
        <taxon>Hypocreomycetidae</taxon>
        <taxon>Hypocreales</taxon>
        <taxon>Hypocreaceae</taxon>
        <taxon>Trichoderma</taxon>
    </lineage>
</organism>
<dbReference type="Pfam" id="PF01048">
    <property type="entry name" value="PNP_UDP_1"/>
    <property type="match status" value="1"/>
</dbReference>
<dbReference type="GeneID" id="25788302"/>
<evidence type="ECO:0000313" key="3">
    <source>
        <dbReference type="Proteomes" id="UP000007115"/>
    </source>
</evidence>
<sequence length="354" mass="38125">MQVDAASDFPAALPTLCDDFEACSLTNSTFTVGWICALAIELTASVAMLDERFPSLPQSLGDSNTYTLGRIGDHNVVLACLPAGTTGTNAAATAATNMMRSFPNIRFGLMVGIGGGAPAKPSNNPRDDIRLGDVVVSCPTVDSGGVLQYDFGKTMSEGKFVQTGVLNKTSLALRTGVSALRAHHGMEDSQIPQFIASILQSNEKMREEFSHPGLEHDQLFREDYNHIEGQSSCDTCDKEFLLVRKPRADTHPVVHYGLIGSANQVMKHGITRERLRQEKGILCFEMEAAGLMDILPCLVIRGICDYADSHKNKSWQPYAAAAAAAYAKEILWLIPAVEVASIALSATTKLVCVS</sequence>
<dbReference type="PANTHER" id="PTHR46082">
    <property type="entry name" value="ATP/GTP-BINDING PROTEIN-RELATED"/>
    <property type="match status" value="1"/>
</dbReference>
<comment type="caution">
    <text evidence="2">The sequence shown here is derived from an EMBL/GenBank/DDBJ whole genome shotgun (WGS) entry which is preliminary data.</text>
</comment>
<dbReference type="InParanoid" id="G9MZD0"/>
<name>G9MZD0_HYPVG</name>
<dbReference type="AlphaFoldDB" id="G9MZD0"/>
<feature type="domain" description="Nucleoside phosphorylase" evidence="1">
    <location>
        <begin position="33"/>
        <end position="326"/>
    </location>
</feature>
<dbReference type="PANTHER" id="PTHR46082:SF11">
    <property type="entry name" value="AAA+ ATPASE DOMAIN-CONTAINING PROTEIN-RELATED"/>
    <property type="match status" value="1"/>
</dbReference>
<accession>G9MZD0</accession>
<dbReference type="SUPFAM" id="SSF53167">
    <property type="entry name" value="Purine and uridine phosphorylases"/>
    <property type="match status" value="1"/>
</dbReference>
<dbReference type="Gene3D" id="3.40.50.1580">
    <property type="entry name" value="Nucleoside phosphorylase domain"/>
    <property type="match status" value="1"/>
</dbReference>
<dbReference type="STRING" id="413071.G9MZD0"/>
<dbReference type="OrthoDB" id="4898822at2759"/>
<dbReference type="Proteomes" id="UP000007115">
    <property type="component" value="Unassembled WGS sequence"/>
</dbReference>
<dbReference type="EMBL" id="ABDF02000081">
    <property type="protein sequence ID" value="EHK19987.1"/>
    <property type="molecule type" value="Genomic_DNA"/>
</dbReference>
<proteinExistence type="predicted"/>
<dbReference type="eggNOG" id="ENOG502RUFC">
    <property type="taxonomic scope" value="Eukaryota"/>
</dbReference>
<gene>
    <name evidence="2" type="ORF">TRIVIDRAFT_155229</name>
</gene>
<evidence type="ECO:0000259" key="1">
    <source>
        <dbReference type="Pfam" id="PF01048"/>
    </source>
</evidence>
<keyword evidence="3" id="KW-1185">Reference proteome</keyword>